<dbReference type="AlphaFoldDB" id="A0A124EBH1"/>
<organism evidence="2 3">
    <name type="scientific">Thermococcus celericrescens</name>
    <dbReference type="NCBI Taxonomy" id="227598"/>
    <lineage>
        <taxon>Archaea</taxon>
        <taxon>Methanobacteriati</taxon>
        <taxon>Methanobacteriota</taxon>
        <taxon>Thermococci</taxon>
        <taxon>Thermococcales</taxon>
        <taxon>Thermococcaceae</taxon>
        <taxon>Thermococcus</taxon>
    </lineage>
</organism>
<gene>
    <name evidence="2" type="ORF">APY94_04295</name>
</gene>
<dbReference type="Gene3D" id="3.60.15.10">
    <property type="entry name" value="Ribonuclease Z/Hydroxyacylglutathione hydrolase-like"/>
    <property type="match status" value="1"/>
</dbReference>
<evidence type="ECO:0000313" key="3">
    <source>
        <dbReference type="Proteomes" id="UP000053462"/>
    </source>
</evidence>
<dbReference type="InterPro" id="IPR050855">
    <property type="entry name" value="NDM-1-like"/>
</dbReference>
<keyword evidence="2" id="KW-0378">Hydrolase</keyword>
<dbReference type="InterPro" id="IPR036866">
    <property type="entry name" value="RibonucZ/Hydroxyglut_hydro"/>
</dbReference>
<dbReference type="SMART" id="SM00849">
    <property type="entry name" value="Lactamase_B"/>
    <property type="match status" value="1"/>
</dbReference>
<dbReference type="RefSeq" id="WP_058938466.1">
    <property type="nucleotide sequence ID" value="NZ_LLYW01000013.1"/>
</dbReference>
<keyword evidence="3" id="KW-1185">Reference proteome</keyword>
<dbReference type="SUPFAM" id="SSF56281">
    <property type="entry name" value="Metallo-hydrolase/oxidoreductase"/>
    <property type="match status" value="1"/>
</dbReference>
<dbReference type="InterPro" id="IPR001279">
    <property type="entry name" value="Metallo-B-lactamas"/>
</dbReference>
<dbReference type="Proteomes" id="UP000053462">
    <property type="component" value="Unassembled WGS sequence"/>
</dbReference>
<feature type="domain" description="Metallo-beta-lactamase" evidence="1">
    <location>
        <begin position="15"/>
        <end position="200"/>
    </location>
</feature>
<dbReference type="Pfam" id="PF00753">
    <property type="entry name" value="Lactamase_B"/>
    <property type="match status" value="1"/>
</dbReference>
<dbReference type="STRING" id="227598.APY94_04295"/>
<evidence type="ECO:0000259" key="1">
    <source>
        <dbReference type="SMART" id="SM00849"/>
    </source>
</evidence>
<reference evidence="2 3" key="1">
    <citation type="submission" date="2015-10" db="EMBL/GenBank/DDBJ databases">
        <title>Draft genome sequence of Thermococcus celericrescens strain DSM 17994.</title>
        <authorList>
            <person name="Hong S.-J."/>
            <person name="Park C.-E."/>
            <person name="Shin J.-H."/>
        </authorList>
    </citation>
    <scope>NUCLEOTIDE SEQUENCE [LARGE SCALE GENOMIC DNA]</scope>
    <source>
        <strain evidence="2 3">DSM 17994</strain>
    </source>
</reference>
<dbReference type="EMBL" id="LLYW01000013">
    <property type="protein sequence ID" value="KUH33957.1"/>
    <property type="molecule type" value="Genomic_DNA"/>
</dbReference>
<proteinExistence type="predicted"/>
<comment type="caution">
    <text evidence="2">The sequence shown here is derived from an EMBL/GenBank/DDBJ whole genome shotgun (WGS) entry which is preliminary data.</text>
</comment>
<dbReference type="OrthoDB" id="197151at2157"/>
<protein>
    <submittedName>
        <fullName evidence="2">Zn-dependent hydrolase</fullName>
    </submittedName>
</protein>
<dbReference type="PANTHER" id="PTHR42951:SF14">
    <property type="entry name" value="METALLO-BETA-LACTAMASE SUPERFAMILY PROTEIN"/>
    <property type="match status" value="1"/>
</dbReference>
<name>A0A124EBH1_9EURY</name>
<dbReference type="PANTHER" id="PTHR42951">
    <property type="entry name" value="METALLO-BETA-LACTAMASE DOMAIN-CONTAINING"/>
    <property type="match status" value="1"/>
</dbReference>
<sequence>MALRELGDSIYLYPGSPSTMIKVLREGAVLIDPGHGSGRHKDLKREVRKLGVEIKAQLATHGHADHVSVAPRIDAPLFMHRFEFSIAESPLNRELLTFGSKAPNGFLVFQFPEEVKVHAVFEWGDEPFGLKSVKLNGHSPGMTGFVDEVGGVLYAGDAFFGERVITSVGLPYMVDPDLFKASIAELKNYAEDGFLLIPSHGRPVEGEEALELLDFNLNRVEETESLILDILREGPMGIDGIAFRIMRYYGVEVTPQKLALNLVPARAFIAKLYNEGKVGAVVDNGLKWRVEKG</sequence>
<dbReference type="GO" id="GO:0016787">
    <property type="term" value="F:hydrolase activity"/>
    <property type="evidence" value="ECO:0007669"/>
    <property type="project" value="UniProtKB-KW"/>
</dbReference>
<accession>A0A124EBH1</accession>
<evidence type="ECO:0000313" key="2">
    <source>
        <dbReference type="EMBL" id="KUH33957.1"/>
    </source>
</evidence>